<protein>
    <submittedName>
        <fullName evidence="2">Uncharacterized protein</fullName>
    </submittedName>
</protein>
<feature type="region of interest" description="Disordered" evidence="1">
    <location>
        <begin position="14"/>
        <end position="34"/>
    </location>
</feature>
<evidence type="ECO:0000313" key="3">
    <source>
        <dbReference type="Proteomes" id="UP000593737"/>
    </source>
</evidence>
<dbReference type="AlphaFoldDB" id="A0A7S8FFR9"/>
<organism evidence="2 3">
    <name type="scientific">Candidatus Nitrospira kreftii</name>
    <dbReference type="NCBI Taxonomy" id="2652173"/>
    <lineage>
        <taxon>Bacteria</taxon>
        <taxon>Pseudomonadati</taxon>
        <taxon>Nitrospirota</taxon>
        <taxon>Nitrospiria</taxon>
        <taxon>Nitrospirales</taxon>
        <taxon>Nitrospiraceae</taxon>
        <taxon>Nitrospira</taxon>
    </lineage>
</organism>
<dbReference type="EMBL" id="CP047423">
    <property type="protein sequence ID" value="QPD04991.1"/>
    <property type="molecule type" value="Genomic_DNA"/>
</dbReference>
<gene>
    <name evidence="2" type="ORF">Nkreftii_002765</name>
</gene>
<dbReference type="KEGG" id="nkf:Nkreftii_002765"/>
<sequence length="58" mass="6425">MRWSRFHEREGYAAAQMVSTVPEGGSNGNEENTLTPLPAPHVQCTVSIPLHYCALLTR</sequence>
<evidence type="ECO:0000313" key="2">
    <source>
        <dbReference type="EMBL" id="QPD04991.1"/>
    </source>
</evidence>
<proteinExistence type="predicted"/>
<dbReference type="Proteomes" id="UP000593737">
    <property type="component" value="Chromosome"/>
</dbReference>
<reference evidence="2 3" key="1">
    <citation type="journal article" date="2020" name="ISME J.">
        <title>Enrichment and physiological characterization of a novel comammox Nitrospira indicates ammonium inhibition of complete nitrification.</title>
        <authorList>
            <person name="Sakoula D."/>
            <person name="Koch H."/>
            <person name="Frank J."/>
            <person name="Jetten M.S.M."/>
            <person name="van Kessel M.A.H.J."/>
            <person name="Lucker S."/>
        </authorList>
    </citation>
    <scope>NUCLEOTIDE SEQUENCE [LARGE SCALE GENOMIC DNA]</scope>
    <source>
        <strain evidence="2">Comreactor17</strain>
    </source>
</reference>
<accession>A0A7S8FFR9</accession>
<evidence type="ECO:0000256" key="1">
    <source>
        <dbReference type="SAM" id="MobiDB-lite"/>
    </source>
</evidence>
<name>A0A7S8FFR9_9BACT</name>